<protein>
    <recommendedName>
        <fullName evidence="4">Plant bHLH transcription factor ACT-like domain-containing protein</fullName>
    </recommendedName>
</protein>
<name>A0A8T3BWB7_DENNO</name>
<feature type="domain" description="Plant bHLH transcription factor ACT-like" evidence="4">
    <location>
        <begin position="62"/>
        <end position="126"/>
    </location>
</feature>
<dbReference type="AlphaFoldDB" id="A0A8T3BWB7"/>
<evidence type="ECO:0000256" key="1">
    <source>
        <dbReference type="ARBA" id="ARBA00004123"/>
    </source>
</evidence>
<evidence type="ECO:0000256" key="2">
    <source>
        <dbReference type="ARBA" id="ARBA00023242"/>
    </source>
</evidence>
<comment type="subcellular location">
    <subcellularLocation>
        <location evidence="1">Nucleus</location>
    </subcellularLocation>
</comment>
<evidence type="ECO:0000259" key="4">
    <source>
        <dbReference type="Pfam" id="PF22754"/>
    </source>
</evidence>
<evidence type="ECO:0000313" key="5">
    <source>
        <dbReference type="EMBL" id="KAI0519793.1"/>
    </source>
</evidence>
<accession>A0A8T3BWB7</accession>
<dbReference type="PANTHER" id="PTHR31945">
    <property type="entry name" value="TRANSCRIPTION FACTOR SCREAM2-RELATED"/>
    <property type="match status" value="1"/>
</dbReference>
<proteinExistence type="predicted"/>
<dbReference type="GO" id="GO:0043565">
    <property type="term" value="F:sequence-specific DNA binding"/>
    <property type="evidence" value="ECO:0007669"/>
    <property type="project" value="TreeGrafter"/>
</dbReference>
<dbReference type="GO" id="GO:0003700">
    <property type="term" value="F:DNA-binding transcription factor activity"/>
    <property type="evidence" value="ECO:0007669"/>
    <property type="project" value="TreeGrafter"/>
</dbReference>
<dbReference type="PANTHER" id="PTHR31945:SF5">
    <property type="entry name" value="TRANSCRIPTION FACTOR SCREAM-LIKE PROTEIN"/>
    <property type="match status" value="1"/>
</dbReference>
<feature type="region of interest" description="Disordered" evidence="3">
    <location>
        <begin position="191"/>
        <end position="244"/>
    </location>
</feature>
<comment type="caution">
    <text evidence="5">The sequence shown here is derived from an EMBL/GenBank/DDBJ whole genome shotgun (WGS) entry which is preliminary data.</text>
</comment>
<reference evidence="5" key="1">
    <citation type="journal article" date="2022" name="Front. Genet.">
        <title>Chromosome-Scale Assembly of the Dendrobium nobile Genome Provides Insights Into the Molecular Mechanism of the Biosynthesis of the Medicinal Active Ingredient of Dendrobium.</title>
        <authorList>
            <person name="Xu Q."/>
            <person name="Niu S.-C."/>
            <person name="Li K.-L."/>
            <person name="Zheng P.-J."/>
            <person name="Zhang X.-J."/>
            <person name="Jia Y."/>
            <person name="Liu Y."/>
            <person name="Niu Y.-X."/>
            <person name="Yu L.-H."/>
            <person name="Chen D.-F."/>
            <person name="Zhang G.-Q."/>
        </authorList>
    </citation>
    <scope>NUCLEOTIDE SEQUENCE</scope>
    <source>
        <tissue evidence="5">Leaf</tissue>
    </source>
</reference>
<dbReference type="InterPro" id="IPR051358">
    <property type="entry name" value="TF_AMS/ICE1/BHLH6-like"/>
</dbReference>
<gene>
    <name evidence="5" type="ORF">KFK09_007254</name>
</gene>
<feature type="compositionally biased region" description="Polar residues" evidence="3">
    <location>
        <begin position="191"/>
        <end position="210"/>
    </location>
</feature>
<sequence length="244" mass="27392">MVSRENKRATLHDKLHLLRSNDKITEKSLGTITKALSSNFIPVSKSSIILEASNYIKDLKQKVTVETLEKGFLISVFSKKNCPGLLVSVLEVIEELGLNVLEARASYAAEFHLNAVGGEEEALLVEEEAHFVLQEEVVLVEENLHKVMEVKFKVELMVMEKVHVVVDMALEVEEEATLPISNVTFVKQCKRQNGSPNDQISPLTSQTVSASEEEQDQEWEREPPPPRPPEVPHPLGGDEYYEGY</sequence>
<dbReference type="Pfam" id="PF22754">
    <property type="entry name" value="bHLH-TF_ACT-like_plant"/>
    <property type="match status" value="1"/>
</dbReference>
<organism evidence="5 6">
    <name type="scientific">Dendrobium nobile</name>
    <name type="common">Orchid</name>
    <dbReference type="NCBI Taxonomy" id="94219"/>
    <lineage>
        <taxon>Eukaryota</taxon>
        <taxon>Viridiplantae</taxon>
        <taxon>Streptophyta</taxon>
        <taxon>Embryophyta</taxon>
        <taxon>Tracheophyta</taxon>
        <taxon>Spermatophyta</taxon>
        <taxon>Magnoliopsida</taxon>
        <taxon>Liliopsida</taxon>
        <taxon>Asparagales</taxon>
        <taxon>Orchidaceae</taxon>
        <taxon>Epidendroideae</taxon>
        <taxon>Malaxideae</taxon>
        <taxon>Dendrobiinae</taxon>
        <taxon>Dendrobium</taxon>
    </lineage>
</organism>
<evidence type="ECO:0000313" key="6">
    <source>
        <dbReference type="Proteomes" id="UP000829196"/>
    </source>
</evidence>
<keyword evidence="6" id="KW-1185">Reference proteome</keyword>
<dbReference type="GO" id="GO:0005634">
    <property type="term" value="C:nucleus"/>
    <property type="evidence" value="ECO:0007669"/>
    <property type="project" value="UniProtKB-SubCell"/>
</dbReference>
<dbReference type="InterPro" id="IPR054502">
    <property type="entry name" value="bHLH-TF_ACT-like_plant"/>
</dbReference>
<evidence type="ECO:0000256" key="3">
    <source>
        <dbReference type="SAM" id="MobiDB-lite"/>
    </source>
</evidence>
<dbReference type="EMBL" id="JAGYWB010000006">
    <property type="protein sequence ID" value="KAI0519793.1"/>
    <property type="molecule type" value="Genomic_DNA"/>
</dbReference>
<dbReference type="Proteomes" id="UP000829196">
    <property type="component" value="Unassembled WGS sequence"/>
</dbReference>
<keyword evidence="2" id="KW-0539">Nucleus</keyword>